<dbReference type="RefSeq" id="WP_378137636.1">
    <property type="nucleotide sequence ID" value="NZ_JBHSMI010000052.1"/>
</dbReference>
<evidence type="ECO:0000313" key="2">
    <source>
        <dbReference type="EMBL" id="MFC5405919.1"/>
    </source>
</evidence>
<name>A0ABW0HZA7_9BACL</name>
<gene>
    <name evidence="2" type="ORF">ACFPOF_24525</name>
</gene>
<dbReference type="EMBL" id="JBHSMI010000052">
    <property type="protein sequence ID" value="MFC5405919.1"/>
    <property type="molecule type" value="Genomic_DNA"/>
</dbReference>
<keyword evidence="3" id="KW-1185">Reference proteome</keyword>
<organism evidence="2 3">
    <name type="scientific">Cohnella soli</name>
    <dbReference type="NCBI Taxonomy" id="425005"/>
    <lineage>
        <taxon>Bacteria</taxon>
        <taxon>Bacillati</taxon>
        <taxon>Bacillota</taxon>
        <taxon>Bacilli</taxon>
        <taxon>Bacillales</taxon>
        <taxon>Paenibacillaceae</taxon>
        <taxon>Cohnella</taxon>
    </lineage>
</organism>
<keyword evidence="1" id="KW-0472">Membrane</keyword>
<proteinExistence type="predicted"/>
<protein>
    <recommendedName>
        <fullName evidence="4">HIG1 domain-containing protein</fullName>
    </recommendedName>
</protein>
<evidence type="ECO:0000313" key="3">
    <source>
        <dbReference type="Proteomes" id="UP001596113"/>
    </source>
</evidence>
<reference evidence="3" key="1">
    <citation type="journal article" date="2019" name="Int. J. Syst. Evol. Microbiol.">
        <title>The Global Catalogue of Microorganisms (GCM) 10K type strain sequencing project: providing services to taxonomists for standard genome sequencing and annotation.</title>
        <authorList>
            <consortium name="The Broad Institute Genomics Platform"/>
            <consortium name="The Broad Institute Genome Sequencing Center for Infectious Disease"/>
            <person name="Wu L."/>
            <person name="Ma J."/>
        </authorList>
    </citation>
    <scope>NUCLEOTIDE SEQUENCE [LARGE SCALE GENOMIC DNA]</scope>
    <source>
        <strain evidence="3">CGMCC 1.18575</strain>
    </source>
</reference>
<accession>A0ABW0HZA7</accession>
<keyword evidence="1" id="KW-0812">Transmembrane</keyword>
<dbReference type="Proteomes" id="UP001596113">
    <property type="component" value="Unassembled WGS sequence"/>
</dbReference>
<feature type="transmembrane region" description="Helical" evidence="1">
    <location>
        <begin position="49"/>
        <end position="66"/>
    </location>
</feature>
<sequence length="69" mass="7503">MNTTMLLIVTVIVMVGAVVWTVIVGSSLARKEATSTYSVNPARKLGRLLAMYIVVIVAVIIIFLAIKNR</sequence>
<evidence type="ECO:0000256" key="1">
    <source>
        <dbReference type="SAM" id="Phobius"/>
    </source>
</evidence>
<feature type="transmembrane region" description="Helical" evidence="1">
    <location>
        <begin position="6"/>
        <end position="28"/>
    </location>
</feature>
<comment type="caution">
    <text evidence="2">The sequence shown here is derived from an EMBL/GenBank/DDBJ whole genome shotgun (WGS) entry which is preliminary data.</text>
</comment>
<keyword evidence="1" id="KW-1133">Transmembrane helix</keyword>
<evidence type="ECO:0008006" key="4">
    <source>
        <dbReference type="Google" id="ProtNLM"/>
    </source>
</evidence>